<dbReference type="Pfam" id="PF00440">
    <property type="entry name" value="TetR_N"/>
    <property type="match status" value="1"/>
</dbReference>
<comment type="caution">
    <text evidence="4">The sequence shown here is derived from an EMBL/GenBank/DDBJ whole genome shotgun (WGS) entry which is preliminary data.</text>
</comment>
<dbReference type="InterPro" id="IPR036271">
    <property type="entry name" value="Tet_transcr_reg_TetR-rel_C_sf"/>
</dbReference>
<evidence type="ECO:0000256" key="1">
    <source>
        <dbReference type="ARBA" id="ARBA00023125"/>
    </source>
</evidence>
<dbReference type="AlphaFoldDB" id="A0A3D9SFR2"/>
<name>A0A3D9SFR2_9BACL</name>
<dbReference type="SUPFAM" id="SSF48498">
    <property type="entry name" value="Tetracyclin repressor-like, C-terminal domain"/>
    <property type="match status" value="1"/>
</dbReference>
<protein>
    <submittedName>
        <fullName evidence="4">TetR family transcriptional regulator</fullName>
    </submittedName>
</protein>
<dbReference type="InterPro" id="IPR009057">
    <property type="entry name" value="Homeodomain-like_sf"/>
</dbReference>
<dbReference type="PANTHER" id="PTHR43479:SF11">
    <property type="entry name" value="ACREF_ENVCD OPERON REPRESSOR-RELATED"/>
    <property type="match status" value="1"/>
</dbReference>
<dbReference type="RefSeq" id="WP_116188508.1">
    <property type="nucleotide sequence ID" value="NZ_QTTN01000007.1"/>
</dbReference>
<evidence type="ECO:0000313" key="4">
    <source>
        <dbReference type="EMBL" id="REE89003.1"/>
    </source>
</evidence>
<dbReference type="OrthoDB" id="9809994at2"/>
<dbReference type="Gene3D" id="1.10.357.10">
    <property type="entry name" value="Tetracycline Repressor, domain 2"/>
    <property type="match status" value="1"/>
</dbReference>
<keyword evidence="1 2" id="KW-0238">DNA-binding</keyword>
<evidence type="ECO:0000313" key="5">
    <source>
        <dbReference type="Proteomes" id="UP000256304"/>
    </source>
</evidence>
<reference evidence="4 5" key="1">
    <citation type="submission" date="2018-08" db="EMBL/GenBank/DDBJ databases">
        <title>Genomic Encyclopedia of Type Strains, Phase III (KMG-III): the genomes of soil and plant-associated and newly described type strains.</title>
        <authorList>
            <person name="Whitman W."/>
        </authorList>
    </citation>
    <scope>NUCLEOTIDE SEQUENCE [LARGE SCALE GENOMIC DNA]</scope>
    <source>
        <strain evidence="4 5">CGMCC 1.10966</strain>
    </source>
</reference>
<dbReference type="InterPro" id="IPR050624">
    <property type="entry name" value="HTH-type_Tx_Regulator"/>
</dbReference>
<sequence>MIDDYFSDSFKKISQEKRDKILGAAIVEFAERGFDSANINTIAQKADISVGSLYKYFGSKEDLYLMIIRIGIESTKKVLKEIMQGDADFLGRIEKIIRTIQFHSRENLHLTKLYNLMAAESKSELAGRIVSEMENVTAGLYASFIGDAQASGKIRADINPKLFAFFLDNLFITLQFSYSSDYYKERLRTFAGIDIHEQDDLVAEQLMKFIKGAFYLN</sequence>
<keyword evidence="5" id="KW-1185">Reference proteome</keyword>
<dbReference type="InterPro" id="IPR001647">
    <property type="entry name" value="HTH_TetR"/>
</dbReference>
<organism evidence="4 5">
    <name type="scientific">Paenibacillus taihuensis</name>
    <dbReference type="NCBI Taxonomy" id="1156355"/>
    <lineage>
        <taxon>Bacteria</taxon>
        <taxon>Bacillati</taxon>
        <taxon>Bacillota</taxon>
        <taxon>Bacilli</taxon>
        <taxon>Bacillales</taxon>
        <taxon>Paenibacillaceae</taxon>
        <taxon>Paenibacillus</taxon>
    </lineage>
</organism>
<accession>A0A3D9SFR2</accession>
<dbReference type="PRINTS" id="PR00455">
    <property type="entry name" value="HTHTETR"/>
</dbReference>
<dbReference type="PROSITE" id="PS50977">
    <property type="entry name" value="HTH_TETR_2"/>
    <property type="match status" value="1"/>
</dbReference>
<dbReference type="PANTHER" id="PTHR43479">
    <property type="entry name" value="ACREF/ENVCD OPERON REPRESSOR-RELATED"/>
    <property type="match status" value="1"/>
</dbReference>
<dbReference type="SUPFAM" id="SSF46689">
    <property type="entry name" value="Homeodomain-like"/>
    <property type="match status" value="1"/>
</dbReference>
<evidence type="ECO:0000256" key="2">
    <source>
        <dbReference type="PROSITE-ProRule" id="PRU00335"/>
    </source>
</evidence>
<gene>
    <name evidence="4" type="ORF">A8990_10799</name>
</gene>
<dbReference type="GO" id="GO:0003677">
    <property type="term" value="F:DNA binding"/>
    <property type="evidence" value="ECO:0007669"/>
    <property type="project" value="UniProtKB-UniRule"/>
</dbReference>
<evidence type="ECO:0000259" key="3">
    <source>
        <dbReference type="PROSITE" id="PS50977"/>
    </source>
</evidence>
<feature type="DNA-binding region" description="H-T-H motif" evidence="2">
    <location>
        <begin position="38"/>
        <end position="57"/>
    </location>
</feature>
<dbReference type="Proteomes" id="UP000256304">
    <property type="component" value="Unassembled WGS sequence"/>
</dbReference>
<proteinExistence type="predicted"/>
<feature type="domain" description="HTH tetR-type" evidence="3">
    <location>
        <begin position="15"/>
        <end position="75"/>
    </location>
</feature>
<dbReference type="EMBL" id="QTTN01000007">
    <property type="protein sequence ID" value="REE89003.1"/>
    <property type="molecule type" value="Genomic_DNA"/>
</dbReference>